<name>A0AAV8UGS8_9RHOD</name>
<keyword evidence="2" id="KW-1185">Reference proteome</keyword>
<evidence type="ECO:0000313" key="2">
    <source>
        <dbReference type="Proteomes" id="UP001157974"/>
    </source>
</evidence>
<dbReference type="Proteomes" id="UP001157974">
    <property type="component" value="Unassembled WGS sequence"/>
</dbReference>
<proteinExistence type="predicted"/>
<dbReference type="EMBL" id="JAMWBK010000010">
    <property type="protein sequence ID" value="KAJ8901698.1"/>
    <property type="molecule type" value="Genomic_DNA"/>
</dbReference>
<organism evidence="1 2">
    <name type="scientific">Rhodosorus marinus</name>
    <dbReference type="NCBI Taxonomy" id="101924"/>
    <lineage>
        <taxon>Eukaryota</taxon>
        <taxon>Rhodophyta</taxon>
        <taxon>Stylonematophyceae</taxon>
        <taxon>Stylonematales</taxon>
        <taxon>Stylonemataceae</taxon>
        <taxon>Rhodosorus</taxon>
    </lineage>
</organism>
<comment type="caution">
    <text evidence="1">The sequence shown here is derived from an EMBL/GenBank/DDBJ whole genome shotgun (WGS) entry which is preliminary data.</text>
</comment>
<accession>A0AAV8UGS8</accession>
<reference evidence="1 2" key="1">
    <citation type="journal article" date="2023" name="Nat. Commun.">
        <title>Origin of minicircular mitochondrial genomes in red algae.</title>
        <authorList>
            <person name="Lee Y."/>
            <person name="Cho C.H."/>
            <person name="Lee Y.M."/>
            <person name="Park S.I."/>
            <person name="Yang J.H."/>
            <person name="West J.A."/>
            <person name="Bhattacharya D."/>
            <person name="Yoon H.S."/>
        </authorList>
    </citation>
    <scope>NUCLEOTIDE SEQUENCE [LARGE SCALE GENOMIC DNA]</scope>
    <source>
        <strain evidence="1 2">CCMP1338</strain>
        <tissue evidence="1">Whole cell</tissue>
    </source>
</reference>
<evidence type="ECO:0000313" key="1">
    <source>
        <dbReference type="EMBL" id="KAJ8901698.1"/>
    </source>
</evidence>
<dbReference type="AlphaFoldDB" id="A0AAV8UGS8"/>
<protein>
    <submittedName>
        <fullName evidence="1">Uncharacterized protein</fullName>
    </submittedName>
</protein>
<sequence>MNTCNFATKITCRICSYGLRGLPFHQAGSDDLAELVEEVTIYDSECGAGRDSERLGPWDHEFVLPATRRLQNEARRIQYVWDTSRASSPDLKFDMEARSGPVVIVHMKAETQAEDDWEISRSIRGGIVGKGSVLHGFGSRVVSHFLSVRWRVNDGIKGYPL</sequence>
<gene>
    <name evidence="1" type="ORF">NDN08_003904</name>
</gene>